<name>A0ACC3Z903_COLTU</name>
<protein>
    <submittedName>
        <fullName evidence="1">Ankyrin repeat protein</fullName>
    </submittedName>
</protein>
<organism evidence="1 2">
    <name type="scientific">Colletotrichum truncatum</name>
    <name type="common">Anthracnose fungus</name>
    <name type="synonym">Colletotrichum capsici</name>
    <dbReference type="NCBI Taxonomy" id="5467"/>
    <lineage>
        <taxon>Eukaryota</taxon>
        <taxon>Fungi</taxon>
        <taxon>Dikarya</taxon>
        <taxon>Ascomycota</taxon>
        <taxon>Pezizomycotina</taxon>
        <taxon>Sordariomycetes</taxon>
        <taxon>Hypocreomycetidae</taxon>
        <taxon>Glomerellales</taxon>
        <taxon>Glomerellaceae</taxon>
        <taxon>Colletotrichum</taxon>
        <taxon>Colletotrichum truncatum species complex</taxon>
    </lineage>
</organism>
<proteinExistence type="predicted"/>
<accession>A0ACC3Z903</accession>
<evidence type="ECO:0000313" key="2">
    <source>
        <dbReference type="Proteomes" id="UP000805649"/>
    </source>
</evidence>
<comment type="caution">
    <text evidence="1">The sequence shown here is derived from an EMBL/GenBank/DDBJ whole genome shotgun (WGS) entry which is preliminary data.</text>
</comment>
<evidence type="ECO:0000313" key="1">
    <source>
        <dbReference type="EMBL" id="KAL0940583.1"/>
    </source>
</evidence>
<reference evidence="1 2" key="1">
    <citation type="journal article" date="2020" name="Phytopathology">
        <title>Genome Sequence Resources of Colletotrichum truncatum, C. plurivorum, C. musicola, and C. sojae: Four Species Pathogenic to Soybean (Glycine max).</title>
        <authorList>
            <person name="Rogerio F."/>
            <person name="Boufleur T.R."/>
            <person name="Ciampi-Guillardi M."/>
            <person name="Sukno S.A."/>
            <person name="Thon M.R."/>
            <person name="Massola Junior N.S."/>
            <person name="Baroncelli R."/>
        </authorList>
    </citation>
    <scope>NUCLEOTIDE SEQUENCE [LARGE SCALE GENOMIC DNA]</scope>
    <source>
        <strain evidence="1 2">CMES1059</strain>
    </source>
</reference>
<dbReference type="EMBL" id="VUJX02000002">
    <property type="protein sequence ID" value="KAL0940583.1"/>
    <property type="molecule type" value="Genomic_DNA"/>
</dbReference>
<gene>
    <name evidence="1" type="ORF">CTRU02_203346</name>
</gene>
<keyword evidence="2" id="KW-1185">Reference proteome</keyword>
<sequence length="85" mass="10027">MSKKAWDFDAYRINTGWTMSLNPWATRPDDAPIFRLIADGSWTEILQHMKENHASFWDRREDGSTLLHVKSTHTWQSFTSQRTQS</sequence>
<dbReference type="Proteomes" id="UP000805649">
    <property type="component" value="Unassembled WGS sequence"/>
</dbReference>